<comment type="caution">
    <text evidence="1">The sequence shown here is derived from an EMBL/GenBank/DDBJ whole genome shotgun (WGS) entry which is preliminary data.</text>
</comment>
<keyword evidence="2" id="KW-1185">Reference proteome</keyword>
<dbReference type="EMBL" id="QRBI01000107">
    <property type="protein sequence ID" value="RMC11987.1"/>
    <property type="molecule type" value="Genomic_DNA"/>
</dbReference>
<protein>
    <submittedName>
        <fullName evidence="1">Uncharacterized protein</fullName>
    </submittedName>
</protein>
<sequence length="163" mass="18494">MQSASGRAPGKYIKMDNGGPTFWYLFSLSVSLLHTFQACHEDSEEFHHGSSKDMYHHIIHTCACHDIPPRDRRPSELRVHRYDCGNMKMGEKSRGSTQVLSTLLTILLDRDSVLPVTLPPGPNFLSLQPYSSTIAHLVPRKEREAGLPQTSVPWSFTHFHFVH</sequence>
<gene>
    <name evidence="1" type="ORF">DUI87_11120</name>
</gene>
<name>A0A3M0KXZ4_HIRRU</name>
<evidence type="ECO:0000313" key="1">
    <source>
        <dbReference type="EMBL" id="RMC11987.1"/>
    </source>
</evidence>
<evidence type="ECO:0000313" key="2">
    <source>
        <dbReference type="Proteomes" id="UP000269221"/>
    </source>
</evidence>
<dbReference type="AlphaFoldDB" id="A0A3M0KXZ4"/>
<accession>A0A3M0KXZ4</accession>
<reference evidence="1 2" key="1">
    <citation type="submission" date="2018-07" db="EMBL/GenBank/DDBJ databases">
        <title>A high quality draft genome assembly of the barn swallow (H. rustica rustica).</title>
        <authorList>
            <person name="Formenti G."/>
            <person name="Chiara M."/>
            <person name="Poveda L."/>
            <person name="Francoijs K.-J."/>
            <person name="Bonisoli-Alquati A."/>
            <person name="Canova L."/>
            <person name="Gianfranceschi L."/>
            <person name="Horner D.S."/>
            <person name="Saino N."/>
        </authorList>
    </citation>
    <scope>NUCLEOTIDE SEQUENCE [LARGE SCALE GENOMIC DNA]</scope>
    <source>
        <strain evidence="1">Chelidonia</strain>
        <tissue evidence="1">Blood</tissue>
    </source>
</reference>
<dbReference type="Proteomes" id="UP000269221">
    <property type="component" value="Unassembled WGS sequence"/>
</dbReference>
<organism evidence="1 2">
    <name type="scientific">Hirundo rustica rustica</name>
    <dbReference type="NCBI Taxonomy" id="333673"/>
    <lineage>
        <taxon>Eukaryota</taxon>
        <taxon>Metazoa</taxon>
        <taxon>Chordata</taxon>
        <taxon>Craniata</taxon>
        <taxon>Vertebrata</taxon>
        <taxon>Euteleostomi</taxon>
        <taxon>Archelosauria</taxon>
        <taxon>Archosauria</taxon>
        <taxon>Dinosauria</taxon>
        <taxon>Saurischia</taxon>
        <taxon>Theropoda</taxon>
        <taxon>Coelurosauria</taxon>
        <taxon>Aves</taxon>
        <taxon>Neognathae</taxon>
        <taxon>Neoaves</taxon>
        <taxon>Telluraves</taxon>
        <taxon>Australaves</taxon>
        <taxon>Passeriformes</taxon>
        <taxon>Sylvioidea</taxon>
        <taxon>Hirundinidae</taxon>
        <taxon>Hirundo</taxon>
    </lineage>
</organism>
<proteinExistence type="predicted"/>